<dbReference type="EMBL" id="CAJOBA010040343">
    <property type="protein sequence ID" value="CAF4093069.1"/>
    <property type="molecule type" value="Genomic_DNA"/>
</dbReference>
<sequence length="220" mass="24852">QLTNSTIYEDLYVFYSSSYITTTVQSHQLFNAQTEANINLFIKTTTNTFLRSLQMIRNTTHGDQLLSSPLTGFGLIGLNDGSGVMRFDGLDYGDCSCHNTPLCKKQSSIYNGNGSEILFNITGCQYQPNAAIGDILNQLMVEKWDYSFSFESYYQQCQPKQCQYTYVGKFSAIYIVTTSMSIFGGLVKVGKIIVPLLIKLLRNHIIPKFMKKRIMSIQNT</sequence>
<dbReference type="Proteomes" id="UP000677228">
    <property type="component" value="Unassembled WGS sequence"/>
</dbReference>
<evidence type="ECO:0000313" key="3">
    <source>
        <dbReference type="Proteomes" id="UP000682733"/>
    </source>
</evidence>
<protein>
    <submittedName>
        <fullName evidence="2">Uncharacterized protein</fullName>
    </submittedName>
</protein>
<proteinExistence type="predicted"/>
<feature type="non-terminal residue" evidence="2">
    <location>
        <position position="1"/>
    </location>
</feature>
<accession>A0A8S2QAY2</accession>
<name>A0A8S2QAY2_9BILA</name>
<dbReference type="Proteomes" id="UP000682733">
    <property type="component" value="Unassembled WGS sequence"/>
</dbReference>
<comment type="caution">
    <text evidence="2">The sequence shown here is derived from an EMBL/GenBank/DDBJ whole genome shotgun (WGS) entry which is preliminary data.</text>
</comment>
<organism evidence="2 3">
    <name type="scientific">Didymodactylos carnosus</name>
    <dbReference type="NCBI Taxonomy" id="1234261"/>
    <lineage>
        <taxon>Eukaryota</taxon>
        <taxon>Metazoa</taxon>
        <taxon>Spiralia</taxon>
        <taxon>Gnathifera</taxon>
        <taxon>Rotifera</taxon>
        <taxon>Eurotatoria</taxon>
        <taxon>Bdelloidea</taxon>
        <taxon>Philodinida</taxon>
        <taxon>Philodinidae</taxon>
        <taxon>Didymodactylos</taxon>
    </lineage>
</organism>
<evidence type="ECO:0000313" key="1">
    <source>
        <dbReference type="EMBL" id="CAF1288106.1"/>
    </source>
</evidence>
<dbReference type="EMBL" id="CAJNOK010018775">
    <property type="protein sequence ID" value="CAF1288106.1"/>
    <property type="molecule type" value="Genomic_DNA"/>
</dbReference>
<reference evidence="2" key="1">
    <citation type="submission" date="2021-02" db="EMBL/GenBank/DDBJ databases">
        <authorList>
            <person name="Nowell W R."/>
        </authorList>
    </citation>
    <scope>NUCLEOTIDE SEQUENCE</scope>
</reference>
<gene>
    <name evidence="1" type="ORF">OVA965_LOCUS27960</name>
    <name evidence="2" type="ORF">TMI583_LOCUS28708</name>
</gene>
<dbReference type="AlphaFoldDB" id="A0A8S2QAY2"/>
<evidence type="ECO:0000313" key="2">
    <source>
        <dbReference type="EMBL" id="CAF4093069.1"/>
    </source>
</evidence>